<feature type="domain" description="T-SNARE coiled-coil homology" evidence="10">
    <location>
        <begin position="208"/>
        <end position="270"/>
    </location>
</feature>
<keyword evidence="4 9" id="KW-0812">Transmembrane</keyword>
<dbReference type="InterPro" id="IPR010989">
    <property type="entry name" value="SNARE"/>
</dbReference>
<keyword evidence="5 9" id="KW-1133">Transmembrane helix</keyword>
<dbReference type="GO" id="GO:0006888">
    <property type="term" value="P:endoplasmic reticulum to Golgi vesicle-mediated transport"/>
    <property type="evidence" value="ECO:0007669"/>
    <property type="project" value="TreeGrafter"/>
</dbReference>
<keyword evidence="3" id="KW-0813">Transport</keyword>
<evidence type="ECO:0000259" key="10">
    <source>
        <dbReference type="PROSITE" id="PS50192"/>
    </source>
</evidence>
<dbReference type="GO" id="GO:0000139">
    <property type="term" value="C:Golgi membrane"/>
    <property type="evidence" value="ECO:0007669"/>
    <property type="project" value="TreeGrafter"/>
</dbReference>
<evidence type="ECO:0000313" key="11">
    <source>
        <dbReference type="EMBL" id="GAT96878.1"/>
    </source>
</evidence>
<dbReference type="EMBL" id="BDEQ01000001">
    <property type="protein sequence ID" value="GAT96878.1"/>
    <property type="molecule type" value="Genomic_DNA"/>
</dbReference>
<organism evidence="11 13">
    <name type="scientific">Entamoeba histolytica</name>
    <dbReference type="NCBI Taxonomy" id="5759"/>
    <lineage>
        <taxon>Eukaryota</taxon>
        <taxon>Amoebozoa</taxon>
        <taxon>Evosea</taxon>
        <taxon>Archamoebae</taxon>
        <taxon>Mastigamoebida</taxon>
        <taxon>Entamoebidae</taxon>
        <taxon>Entamoeba</taxon>
    </lineage>
</organism>
<dbReference type="SMR" id="A0A5K1UZM8"/>
<evidence type="ECO:0000256" key="2">
    <source>
        <dbReference type="ARBA" id="ARBA00009063"/>
    </source>
</evidence>
<dbReference type="GO" id="GO:0048278">
    <property type="term" value="P:vesicle docking"/>
    <property type="evidence" value="ECO:0007669"/>
    <property type="project" value="TreeGrafter"/>
</dbReference>
<evidence type="ECO:0000256" key="4">
    <source>
        <dbReference type="ARBA" id="ARBA00022692"/>
    </source>
</evidence>
<dbReference type="SMART" id="SM00397">
    <property type="entry name" value="t_SNARE"/>
    <property type="match status" value="1"/>
</dbReference>
<dbReference type="Proteomes" id="UP000078387">
    <property type="component" value="Unassembled WGS sequence"/>
</dbReference>
<dbReference type="VEuPathDB" id="AmoebaDB:EHI_181290"/>
<evidence type="ECO:0000256" key="7">
    <source>
        <dbReference type="ARBA" id="ARBA00023136"/>
    </source>
</evidence>
<gene>
    <name evidence="12" type="ORF">CL6EHI_080870</name>
    <name evidence="11" type="ORF">CL6EHI_181290</name>
</gene>
<dbReference type="VEuPathDB" id="AmoebaDB:EHI7A_123650"/>
<dbReference type="Gene3D" id="1.20.58.70">
    <property type="match status" value="1"/>
</dbReference>
<feature type="coiled-coil region" evidence="8">
    <location>
        <begin position="81"/>
        <end position="112"/>
    </location>
</feature>
<feature type="transmembrane region" description="Helical" evidence="9">
    <location>
        <begin position="280"/>
        <end position="299"/>
    </location>
</feature>
<dbReference type="Pfam" id="PF05739">
    <property type="entry name" value="SNARE"/>
    <property type="match status" value="1"/>
</dbReference>
<dbReference type="PROSITE" id="PS50192">
    <property type="entry name" value="T_SNARE"/>
    <property type="match status" value="1"/>
</dbReference>
<evidence type="ECO:0000256" key="6">
    <source>
        <dbReference type="ARBA" id="ARBA00023054"/>
    </source>
</evidence>
<keyword evidence="6 8" id="KW-0175">Coiled coil</keyword>
<evidence type="ECO:0000256" key="1">
    <source>
        <dbReference type="ARBA" id="ARBA00004211"/>
    </source>
</evidence>
<dbReference type="GO" id="GO:0005484">
    <property type="term" value="F:SNAP receptor activity"/>
    <property type="evidence" value="ECO:0007669"/>
    <property type="project" value="TreeGrafter"/>
</dbReference>
<evidence type="ECO:0000256" key="8">
    <source>
        <dbReference type="SAM" id="Coils"/>
    </source>
</evidence>
<dbReference type="GO" id="GO:0000149">
    <property type="term" value="F:SNARE binding"/>
    <property type="evidence" value="ECO:0007669"/>
    <property type="project" value="TreeGrafter"/>
</dbReference>
<dbReference type="GO" id="GO:0006906">
    <property type="term" value="P:vesicle fusion"/>
    <property type="evidence" value="ECO:0007669"/>
    <property type="project" value="TreeGrafter"/>
</dbReference>
<evidence type="ECO:0000256" key="3">
    <source>
        <dbReference type="ARBA" id="ARBA00022448"/>
    </source>
</evidence>
<evidence type="ECO:0000313" key="12">
    <source>
        <dbReference type="EMBL" id="GAT98742.1"/>
    </source>
</evidence>
<protein>
    <submittedName>
        <fullName evidence="11">Syntaxin putative</fullName>
    </submittedName>
</protein>
<comment type="similarity">
    <text evidence="2">Belongs to the syntaxin family.</text>
</comment>
<dbReference type="VEuPathDB" id="AmoebaDB:KM1_026300"/>
<dbReference type="CDD" id="cd15844">
    <property type="entry name" value="SNARE_syntaxin5"/>
    <property type="match status" value="1"/>
</dbReference>
<dbReference type="EMBL" id="BDEQ01000001">
    <property type="protein sequence ID" value="GAT98742.1"/>
    <property type="molecule type" value="Genomic_DNA"/>
</dbReference>
<sequence>MTFDRTSEFKKYIRMKGAEETQEPLSIPQNKQEMLNDIKVFNKNTTELFKNINKISGKLAKLTELAKSKSLFEEQQTAPQIQRLTNEIHTNLQEINKEMKQIEEIRKEIEKKYGITGQNENHREIVCKHLNYLVKNTTKSFTDVLQIRAESIKEQEKKKHKYSTQQSSTPNQIYQRNLNQFSFNEDDSIPPDSTEVDIPQSTSVLLTNEHLEQRVQGVQNIEHMLNELLGLYNHITFLVSTQEEMVRRIDENTEEAVFNVEQGHSQLQEALHSISSNRGLIIKSLLIILFFALVFLVFFL</sequence>
<dbReference type="SUPFAM" id="SSF47661">
    <property type="entry name" value="t-snare proteins"/>
    <property type="match status" value="1"/>
</dbReference>
<dbReference type="OMA" id="EHNHNVV"/>
<dbReference type="VEuPathDB" id="AmoebaDB:EHI8A_014470"/>
<dbReference type="PANTHER" id="PTHR19957:SF3">
    <property type="entry name" value="SYNTAXIN-5"/>
    <property type="match status" value="1"/>
</dbReference>
<dbReference type="InterPro" id="IPR045242">
    <property type="entry name" value="Syntaxin"/>
</dbReference>
<evidence type="ECO:0000256" key="9">
    <source>
        <dbReference type="SAM" id="Phobius"/>
    </source>
</evidence>
<evidence type="ECO:0000256" key="5">
    <source>
        <dbReference type="ARBA" id="ARBA00022989"/>
    </source>
</evidence>
<proteinExistence type="inferred from homology"/>
<dbReference type="AlphaFoldDB" id="A0A5K1UZM8"/>
<keyword evidence="7 9" id="KW-0472">Membrane</keyword>
<dbReference type="PANTHER" id="PTHR19957">
    <property type="entry name" value="SYNTAXIN"/>
    <property type="match status" value="1"/>
</dbReference>
<dbReference type="GO" id="GO:0031201">
    <property type="term" value="C:SNARE complex"/>
    <property type="evidence" value="ECO:0007669"/>
    <property type="project" value="TreeGrafter"/>
</dbReference>
<dbReference type="VEuPathDB" id="AmoebaDB:EHI5A_026320"/>
<evidence type="ECO:0000313" key="13">
    <source>
        <dbReference type="Proteomes" id="UP000078387"/>
    </source>
</evidence>
<dbReference type="InterPro" id="IPR000727">
    <property type="entry name" value="T_SNARE_dom"/>
</dbReference>
<name>A0A5K1UZM8_ENTHI</name>
<comment type="caution">
    <text evidence="11">The sequence shown here is derived from an EMBL/GenBank/DDBJ whole genome shotgun (WGS) entry which is preliminary data.</text>
</comment>
<reference evidence="11 13" key="1">
    <citation type="submission" date="2016-05" db="EMBL/GenBank/DDBJ databases">
        <title>First whole genome sequencing of Entamoeba histolytica HM1:IMSS-clone-6.</title>
        <authorList>
            <person name="Mukherjee Avik.K."/>
            <person name="Izumyama S."/>
            <person name="Nakada-Tsukui K."/>
            <person name="Nozaki T."/>
        </authorList>
    </citation>
    <scope>NUCLEOTIDE SEQUENCE [LARGE SCALE GENOMIC DNA]</scope>
    <source>
        <strain evidence="11 13">HM1:IMSS clone 6</strain>
    </source>
</reference>
<comment type="subcellular location">
    <subcellularLocation>
        <location evidence="1">Membrane</location>
        <topology evidence="1">Single-pass type IV membrane protein</topology>
    </subcellularLocation>
</comment>
<dbReference type="GO" id="GO:0006886">
    <property type="term" value="P:intracellular protein transport"/>
    <property type="evidence" value="ECO:0007669"/>
    <property type="project" value="TreeGrafter"/>
</dbReference>
<accession>A0A5K1UZM8</accession>